<dbReference type="Gene3D" id="3.60.15.10">
    <property type="entry name" value="Ribonuclease Z/Hydroxyacylglutathione hydrolase-like"/>
    <property type="match status" value="1"/>
</dbReference>
<dbReference type="SUPFAM" id="SSF56281">
    <property type="entry name" value="Metallo-hydrolase/oxidoreductase"/>
    <property type="match status" value="1"/>
</dbReference>
<gene>
    <name evidence="1" type="ordered locus">Runsl_5862</name>
</gene>
<dbReference type="GO" id="GO:0016787">
    <property type="term" value="F:hydrolase activity"/>
    <property type="evidence" value="ECO:0007669"/>
    <property type="project" value="UniProtKB-KW"/>
</dbReference>
<dbReference type="InterPro" id="IPR036866">
    <property type="entry name" value="RibonucZ/Hydroxyglut_hydro"/>
</dbReference>
<evidence type="ECO:0000313" key="2">
    <source>
        <dbReference type="Proteomes" id="UP000000493"/>
    </source>
</evidence>
<reference evidence="1 2" key="2">
    <citation type="journal article" date="2012" name="Stand. Genomic Sci.">
        <title>Complete genome sequence of the aquatic bacterium Runella slithyformis type strain (LSU 4(T)).</title>
        <authorList>
            <person name="Copeland A."/>
            <person name="Zhang X."/>
            <person name="Misra M."/>
            <person name="Lapidus A."/>
            <person name="Nolan M."/>
            <person name="Lucas S."/>
            <person name="Deshpande S."/>
            <person name="Cheng J.F."/>
            <person name="Tapia R."/>
            <person name="Goodwin L.A."/>
            <person name="Pitluck S."/>
            <person name="Liolios K."/>
            <person name="Pagani I."/>
            <person name="Ivanova N."/>
            <person name="Mikhailova N."/>
            <person name="Pati A."/>
            <person name="Chen A."/>
            <person name="Palaniappan K."/>
            <person name="Land M."/>
            <person name="Hauser L."/>
            <person name="Pan C."/>
            <person name="Jeffries C.D."/>
            <person name="Detter J.C."/>
            <person name="Brambilla E.M."/>
            <person name="Rohde M."/>
            <person name="Djao O.D."/>
            <person name="Goker M."/>
            <person name="Sikorski J."/>
            <person name="Tindall B.J."/>
            <person name="Woyke T."/>
            <person name="Bristow J."/>
            <person name="Eisen J.A."/>
            <person name="Markowitz V."/>
            <person name="Hugenholtz P."/>
            <person name="Kyrpides N.C."/>
            <person name="Klenk H.P."/>
            <person name="Mavromatis K."/>
        </authorList>
    </citation>
    <scope>NUCLEOTIDE SEQUENCE [LARGE SCALE GENOMIC DNA]</scope>
    <source>
        <strain evidence="2">ATCC 29530 / DSM 19594 / LMG 11500 / NCIMB 11436 / LSU 4</strain>
    </source>
</reference>
<dbReference type="InterPro" id="IPR052159">
    <property type="entry name" value="Competence_DNA_uptake"/>
</dbReference>
<sequence>MPRIHFLNVLEGDCNIIQHDSGRVTVMDVSNAYDSYDTPEEKAVKASQQRKEMLNRTNVPSGKTDYRQKQIPDNPIEYLKNNLNVSNIFRFIVTHPDMDHLDGIKDLYSAFSIQNMWDTDNDKYIDTNNYFAGYNKEDWKFYTQLRTGKIPNTQRCTFYAGDSNSFYAEDSIKILSPTPALVVNANRTKDYNDASYVLLFTSPKKGGGVWKFLFAGDSHDDSWNYILNNYRQDVSNVDVLFAPHHGRDSSRDYSFLKVLKPRLTLFGNADSKHLAYNCYPGPPTGIRITNNQAGYVILDVNESRLIVYVKHYDFARDFRSKRKWETPVYDKGFKAYPLFQFNA</sequence>
<keyword evidence="2" id="KW-1185">Reference proteome</keyword>
<dbReference type="RefSeq" id="WP_013921739.1">
    <property type="nucleotide sequence ID" value="NC_015694.1"/>
</dbReference>
<dbReference type="KEGG" id="rsi:Runsl_5862"/>
<dbReference type="PANTHER" id="PTHR30619:SF1">
    <property type="entry name" value="RECOMBINATION PROTEIN 2"/>
    <property type="match status" value="1"/>
</dbReference>
<keyword evidence="1" id="KW-0378">Hydrolase</keyword>
<reference evidence="2" key="1">
    <citation type="submission" date="2011-06" db="EMBL/GenBank/DDBJ databases">
        <title>The complete genome of plasmid 3 of Runella slithyformis DSM 19594.</title>
        <authorList>
            <consortium name="US DOE Joint Genome Institute (JGI-PGF)"/>
            <person name="Lucas S."/>
            <person name="Han J."/>
            <person name="Lapidus A."/>
            <person name="Bruce D."/>
            <person name="Goodwin L."/>
            <person name="Pitluck S."/>
            <person name="Peters L."/>
            <person name="Kyrpides N."/>
            <person name="Mavromatis K."/>
            <person name="Ivanova N."/>
            <person name="Ovchinnikova G."/>
            <person name="Zhang X."/>
            <person name="Misra M."/>
            <person name="Detter J.C."/>
            <person name="Tapia R."/>
            <person name="Han C."/>
            <person name="Land M."/>
            <person name="Hauser L."/>
            <person name="Markowitz V."/>
            <person name="Cheng J.-F."/>
            <person name="Hugenholtz P."/>
            <person name="Woyke T."/>
            <person name="Wu D."/>
            <person name="Tindall B."/>
            <person name="Faehrich R."/>
            <person name="Brambilla E."/>
            <person name="Klenk H.-P."/>
            <person name="Eisen J.A."/>
        </authorList>
    </citation>
    <scope>NUCLEOTIDE SEQUENCE [LARGE SCALE GENOMIC DNA]</scope>
    <source>
        <strain evidence="2">ATCC 29530 / DSM 19594 / LMG 11500 / NCIMB 11436 / LSU 4</strain>
        <plasmid evidence="2">pRUNSL03</plasmid>
    </source>
</reference>
<organism evidence="1 2">
    <name type="scientific">Runella slithyformis (strain ATCC 29530 / DSM 19594 / LMG 11500 / NCIMB 11436 / LSU 4)</name>
    <dbReference type="NCBI Taxonomy" id="761193"/>
    <lineage>
        <taxon>Bacteria</taxon>
        <taxon>Pseudomonadati</taxon>
        <taxon>Bacteroidota</taxon>
        <taxon>Cytophagia</taxon>
        <taxon>Cytophagales</taxon>
        <taxon>Spirosomataceae</taxon>
        <taxon>Runella</taxon>
    </lineage>
</organism>
<dbReference type="Proteomes" id="UP000000493">
    <property type="component" value="Plasmid pRUNSL03"/>
</dbReference>
<name>A0A7U4E8Z7_RUNSL</name>
<dbReference type="AlphaFoldDB" id="A0A7U4E8Z7"/>
<protein>
    <submittedName>
        <fullName evidence="1">Metallo-beta-lactamase superfamily hydrolase</fullName>
    </submittedName>
</protein>
<accession>A0A7U4E8Z7</accession>
<proteinExistence type="predicted"/>
<dbReference type="PANTHER" id="PTHR30619">
    <property type="entry name" value="DNA INTERNALIZATION/COMPETENCE PROTEIN COMEC/REC2"/>
    <property type="match status" value="1"/>
</dbReference>
<keyword evidence="1" id="KW-0614">Plasmid</keyword>
<geneLocation type="plasmid" evidence="1 2">
    <name>pRUNSL03</name>
</geneLocation>
<dbReference type="EMBL" id="CP002862">
    <property type="protein sequence ID" value="AEI52158.1"/>
    <property type="molecule type" value="Genomic_DNA"/>
</dbReference>
<evidence type="ECO:0000313" key="1">
    <source>
        <dbReference type="EMBL" id="AEI52158.1"/>
    </source>
</evidence>